<organism evidence="2 3">
    <name type="scientific">Anaeromyces robustus</name>
    <dbReference type="NCBI Taxonomy" id="1754192"/>
    <lineage>
        <taxon>Eukaryota</taxon>
        <taxon>Fungi</taxon>
        <taxon>Fungi incertae sedis</taxon>
        <taxon>Chytridiomycota</taxon>
        <taxon>Chytridiomycota incertae sedis</taxon>
        <taxon>Neocallimastigomycetes</taxon>
        <taxon>Neocallimastigales</taxon>
        <taxon>Neocallimastigaceae</taxon>
        <taxon>Anaeromyces</taxon>
    </lineage>
</organism>
<feature type="compositionally biased region" description="Basic and acidic residues" evidence="1">
    <location>
        <begin position="1047"/>
        <end position="1061"/>
    </location>
</feature>
<feature type="compositionally biased region" description="Acidic residues" evidence="1">
    <location>
        <begin position="592"/>
        <end position="601"/>
    </location>
</feature>
<feature type="region of interest" description="Disordered" evidence="1">
    <location>
        <begin position="299"/>
        <end position="323"/>
    </location>
</feature>
<feature type="compositionally biased region" description="Low complexity" evidence="1">
    <location>
        <begin position="413"/>
        <end position="426"/>
    </location>
</feature>
<feature type="compositionally biased region" description="Polar residues" evidence="1">
    <location>
        <begin position="1004"/>
        <end position="1017"/>
    </location>
</feature>
<feature type="region of interest" description="Disordered" evidence="1">
    <location>
        <begin position="135"/>
        <end position="162"/>
    </location>
</feature>
<feature type="compositionally biased region" description="Basic and acidic residues" evidence="1">
    <location>
        <begin position="910"/>
        <end position="923"/>
    </location>
</feature>
<reference evidence="2 3" key="2">
    <citation type="submission" date="2016-08" db="EMBL/GenBank/DDBJ databases">
        <title>Pervasive Adenine N6-methylation of Active Genes in Fungi.</title>
        <authorList>
            <consortium name="DOE Joint Genome Institute"/>
            <person name="Mondo S.J."/>
            <person name="Dannebaum R.O."/>
            <person name="Kuo R.C."/>
            <person name="Labutti K."/>
            <person name="Haridas S."/>
            <person name="Kuo A."/>
            <person name="Salamov A."/>
            <person name="Ahrendt S.R."/>
            <person name="Lipzen A."/>
            <person name="Sullivan W."/>
            <person name="Andreopoulos W.B."/>
            <person name="Clum A."/>
            <person name="Lindquist E."/>
            <person name="Daum C."/>
            <person name="Ramamoorthy G.K."/>
            <person name="Gryganskyi A."/>
            <person name="Culley D."/>
            <person name="Magnuson J.K."/>
            <person name="James T.Y."/>
            <person name="O'Malley M.A."/>
            <person name="Stajich J.E."/>
            <person name="Spatafora J.W."/>
            <person name="Visel A."/>
            <person name="Grigoriev I.V."/>
        </authorList>
    </citation>
    <scope>NUCLEOTIDE SEQUENCE [LARGE SCALE GENOMIC DNA]</scope>
    <source>
        <strain evidence="2 3">S4</strain>
    </source>
</reference>
<protein>
    <submittedName>
        <fullName evidence="2">Uncharacterized protein</fullName>
    </submittedName>
</protein>
<feature type="compositionally biased region" description="Basic residues" evidence="1">
    <location>
        <begin position="135"/>
        <end position="147"/>
    </location>
</feature>
<feature type="compositionally biased region" description="Basic and acidic residues" evidence="1">
    <location>
        <begin position="824"/>
        <end position="846"/>
    </location>
</feature>
<feature type="compositionally biased region" description="Acidic residues" evidence="1">
    <location>
        <begin position="814"/>
        <end position="823"/>
    </location>
</feature>
<feature type="compositionally biased region" description="Basic and acidic residues" evidence="1">
    <location>
        <begin position="428"/>
        <end position="440"/>
    </location>
</feature>
<feature type="region of interest" description="Disordered" evidence="1">
    <location>
        <begin position="1041"/>
        <end position="1121"/>
    </location>
</feature>
<sequence length="1272" mass="145647">MNVTHYPVIVATPDDAKKYSEACHRIEESNRIKKKKTFEKIKKIFGKIVKKPHHEKIVVDDQYCFSIIEDDTNYFYTESSTEDAYSDINSNYNNRIIPTSPSMAQSMPNQEIIQYSNNLNKKQSKLNFVKRLKEKKAAKKAQRRNRHSNQNNGIPINNNDLNTTLTSPKMKELITYEGPHINTLGSPLLKNKHVTPSISSVQDVVSTPFSPTLPNTPYMYNYLKNRKTSIRYFNSGDDLSFSTRKDYASSIYSDDSYHLPDDEDNIVDDEEIITPPSDVTYNGKDNKTEIEEEDKKIKNPRYNGHFDDDDYNEHESNKTMPIPIQRPMSSMRKVWDNPFGRISFIEYTIEKQKEKEKTHKNNNSQYSIITKPPLNSKASNPRIINKQSVSSLSASIKKAKPEEIRKPPAIKARGSSLSRRSSQSKNNNKKDSFLSAKEIRQQIQTIDQNKLNKVSENNLDIKTNNNNNNNNDNNNNNNNNNNINNTNNINMSNNNNNNNNNNNDNNNNHKNINDDDGDDEKYHNNRNSTLSNISDAYNDKRGSVYSVTNLIKYSDFYDDSNDSSFSSTHADNHYNQAKSHYNKYKSKKTNDEDNDNDDSDNEYNTSDILTLSKKSSKMSFKTVSTEENSGYDSNILNFAVPDEKGELPGKEVKLSVKKSNNGLNNKSANRKAIITEVDDGNDATTEGDDSSETVIEENKDVMEYNRYLPCIPSANYLFNNPNLTRNRGVLNIHDNNFNVLKHANTLKANRRSIIEAELKAKKEGEEKEKQREEARKEKEKEKKEKANKDKDGKKGEENEDNIDDDLKKEGEEKSDNEEKDEEPDTPRHPEDHYREYYEKEVTKPPEEESIDALLSPKDKNLNSKLSEIVSKVFSSRNNNITESKMDENKDIDNHPTSPTHSPLNGTSEIKSSKENESDTKIDDANNNTSDDNNKKEENNNNNNNNNTISTKLFNFFKSPSKYLQNNDEKDNEKGKEEKEKENEKGKEKENVNDKEKEKENQKGSSHINETFDEPQSPQKINALQNLNGSTKLVRSASLSLAKRHNKQIKESKNRSKNKNLERNNSSSASCYTNTTTTSTTVINNDVDNINDNDKDNDNDNDNNNNNNNNDNNDNDNENIDDTANKTVTFAGSQIYNISTDDNDTTIILSSKKENGLECEKTPTLNYKESEEDTEDEEENKPILTENGVLFTEPETENENNDFNSEKIDDKLHNLKNEVIVEEEEEAQEEDILKKIQAEMNKKFLKDFDDNRSRHEISDSFSIASCSTFSSAI</sequence>
<feature type="compositionally biased region" description="Basic and acidic residues" evidence="1">
    <location>
        <begin position="883"/>
        <end position="893"/>
    </location>
</feature>
<accession>A0A1Y1XH91</accession>
<feature type="compositionally biased region" description="Basic and acidic residues" evidence="1">
    <location>
        <begin position="804"/>
        <end position="813"/>
    </location>
</feature>
<feature type="compositionally biased region" description="Basic and acidic residues" evidence="1">
    <location>
        <begin position="966"/>
        <end position="1001"/>
    </location>
</feature>
<feature type="region of interest" description="Disordered" evidence="1">
    <location>
        <begin position="354"/>
        <end position="536"/>
    </location>
</feature>
<proteinExistence type="predicted"/>
<feature type="compositionally biased region" description="Low complexity" evidence="1">
    <location>
        <begin position="1101"/>
        <end position="1111"/>
    </location>
</feature>
<reference evidence="2 3" key="1">
    <citation type="submission" date="2016-08" db="EMBL/GenBank/DDBJ databases">
        <title>A Parts List for Fungal Cellulosomes Revealed by Comparative Genomics.</title>
        <authorList>
            <consortium name="DOE Joint Genome Institute"/>
            <person name="Haitjema C.H."/>
            <person name="Gilmore S.P."/>
            <person name="Henske J.K."/>
            <person name="Solomon K.V."/>
            <person name="De Groot R."/>
            <person name="Kuo A."/>
            <person name="Mondo S.J."/>
            <person name="Salamov A.A."/>
            <person name="Labutti K."/>
            <person name="Zhao Z."/>
            <person name="Chiniquy J."/>
            <person name="Barry K."/>
            <person name="Brewer H.M."/>
            <person name="Purvine S.O."/>
            <person name="Wright A.T."/>
            <person name="Boxma B."/>
            <person name="Van Alen T."/>
            <person name="Hackstein J.H."/>
            <person name="Baker S.E."/>
            <person name="Grigoriev I.V."/>
            <person name="O'Malley M.A."/>
        </authorList>
    </citation>
    <scope>NUCLEOTIDE SEQUENCE [LARGE SCALE GENOMIC DNA]</scope>
    <source>
        <strain evidence="2 3">S4</strain>
    </source>
</reference>
<name>A0A1Y1XH91_9FUNG</name>
<evidence type="ECO:0000313" key="2">
    <source>
        <dbReference type="EMBL" id="ORX85110.1"/>
    </source>
</evidence>
<dbReference type="EMBL" id="MCFG01000040">
    <property type="protein sequence ID" value="ORX85110.1"/>
    <property type="molecule type" value="Genomic_DNA"/>
</dbReference>
<evidence type="ECO:0000313" key="3">
    <source>
        <dbReference type="Proteomes" id="UP000193944"/>
    </source>
</evidence>
<dbReference type="AlphaFoldDB" id="A0A1Y1XH91"/>
<feature type="compositionally biased region" description="Polar residues" evidence="1">
    <location>
        <begin position="385"/>
        <end position="394"/>
    </location>
</feature>
<feature type="compositionally biased region" description="Low complexity" evidence="1">
    <location>
        <begin position="1063"/>
        <end position="1087"/>
    </location>
</feature>
<comment type="caution">
    <text evidence="2">The sequence shown here is derived from an EMBL/GenBank/DDBJ whole genome shotgun (WGS) entry which is preliminary data.</text>
</comment>
<dbReference type="Proteomes" id="UP000193944">
    <property type="component" value="Unassembled WGS sequence"/>
</dbReference>
<feature type="region of interest" description="Disordered" evidence="1">
    <location>
        <begin position="762"/>
        <end position="1017"/>
    </location>
</feature>
<feature type="compositionally biased region" description="Low complexity" evidence="1">
    <location>
        <begin position="149"/>
        <end position="162"/>
    </location>
</feature>
<feature type="compositionally biased region" description="Low complexity" evidence="1">
    <location>
        <begin position="457"/>
        <end position="510"/>
    </location>
</feature>
<feature type="compositionally biased region" description="Polar residues" evidence="1">
    <location>
        <begin position="894"/>
        <end position="909"/>
    </location>
</feature>
<evidence type="ECO:0000256" key="1">
    <source>
        <dbReference type="SAM" id="MobiDB-lite"/>
    </source>
</evidence>
<feature type="compositionally biased region" description="Polar residues" evidence="1">
    <location>
        <begin position="872"/>
        <end position="882"/>
    </location>
</feature>
<keyword evidence="3" id="KW-1185">Reference proteome</keyword>
<feature type="compositionally biased region" description="Basic and acidic residues" evidence="1">
    <location>
        <begin position="762"/>
        <end position="796"/>
    </location>
</feature>
<feature type="compositionally biased region" description="Polar residues" evidence="1">
    <location>
        <begin position="441"/>
        <end position="456"/>
    </location>
</feature>
<feature type="compositionally biased region" description="Polar residues" evidence="1">
    <location>
        <begin position="525"/>
        <end position="535"/>
    </location>
</feature>
<feature type="region of interest" description="Disordered" evidence="1">
    <location>
        <begin position="581"/>
        <end position="604"/>
    </location>
</feature>
<dbReference type="OrthoDB" id="2161118at2759"/>
<dbReference type="STRING" id="1754192.A0A1Y1XH91"/>
<gene>
    <name evidence="2" type="ORF">BCR32DRAFT_276524</name>
</gene>